<sequence length="213" mass="24439">MAQLSELQKRIGAQLQRRPGTMEEMQSSLKIGSSELSAELKQMLKLGLIEKLPGFPIKYALRKGISSELERRKGIEVEDPNKLRLKIIIEIQAIEENLLKKQIDDITKALGKEETFTIYALEPAEIIKEGEHYSSYLDVNLSVKNFKALVRLMFFYGPTSVEVIKPKEYKFSAADLQDALVDFAQMVHNYTEYITKLMNRKELDEFYGKVFGP</sequence>
<reference evidence="1" key="2">
    <citation type="submission" date="2021-05" db="EMBL/GenBank/DDBJ databases">
        <title>Protein family content uncovers lineage relationships and bacterial pathway maintenance mechanisms in DPANN archaea.</title>
        <authorList>
            <person name="Castelle C.J."/>
            <person name="Meheust R."/>
            <person name="Jaffe A.L."/>
            <person name="Seitz K."/>
            <person name="Gong X."/>
            <person name="Baker B.J."/>
            <person name="Banfield J.F."/>
        </authorList>
    </citation>
    <scope>NUCLEOTIDE SEQUENCE</scope>
    <source>
        <strain evidence="1">RIFCSPHIGHO2_01_FULL_AR10_44_11</strain>
    </source>
</reference>
<proteinExistence type="predicted"/>
<organism evidence="1 2">
    <name type="scientific">Candidatus Iainarchaeum sp</name>
    <dbReference type="NCBI Taxonomy" id="3101447"/>
    <lineage>
        <taxon>Archaea</taxon>
        <taxon>Candidatus Iainarchaeota</taxon>
        <taxon>Candidatus Iainarchaeia</taxon>
        <taxon>Candidatus Iainarchaeales</taxon>
        <taxon>Candidatus Iainarchaeaceae</taxon>
        <taxon>Candidatus Iainarchaeum</taxon>
    </lineage>
</organism>
<dbReference type="EMBL" id="JAGVWD010000044">
    <property type="protein sequence ID" value="MBS3057581.1"/>
    <property type="molecule type" value="Genomic_DNA"/>
</dbReference>
<dbReference type="AlphaFoldDB" id="A0A8T4KT97"/>
<accession>A0A8T4KT97</accession>
<gene>
    <name evidence="1" type="ORF">J4415_03035</name>
</gene>
<evidence type="ECO:0000313" key="2">
    <source>
        <dbReference type="Proteomes" id="UP000677687"/>
    </source>
</evidence>
<dbReference type="Proteomes" id="UP000677687">
    <property type="component" value="Unassembled WGS sequence"/>
</dbReference>
<name>A0A8T4KT97_9ARCH</name>
<protein>
    <submittedName>
        <fullName evidence="1">Uncharacterized protein</fullName>
    </submittedName>
</protein>
<comment type="caution">
    <text evidence="1">The sequence shown here is derived from an EMBL/GenBank/DDBJ whole genome shotgun (WGS) entry which is preliminary data.</text>
</comment>
<reference evidence="1" key="1">
    <citation type="submission" date="2021-03" db="EMBL/GenBank/DDBJ databases">
        <authorList>
            <person name="Jaffe A."/>
        </authorList>
    </citation>
    <scope>NUCLEOTIDE SEQUENCE</scope>
    <source>
        <strain evidence="1">RIFCSPHIGHO2_01_FULL_AR10_44_11</strain>
    </source>
</reference>
<evidence type="ECO:0000313" key="1">
    <source>
        <dbReference type="EMBL" id="MBS3057581.1"/>
    </source>
</evidence>